<dbReference type="EMBL" id="CALSGD010001402">
    <property type="protein sequence ID" value="CAH6788609.1"/>
    <property type="molecule type" value="Genomic_DNA"/>
</dbReference>
<name>A0AAU9Z7Q5_PHORO</name>
<evidence type="ECO:0000313" key="1">
    <source>
        <dbReference type="EMBL" id="CAH6788609.1"/>
    </source>
</evidence>
<dbReference type="Proteomes" id="UP001152836">
    <property type="component" value="Unassembled WGS sequence"/>
</dbReference>
<comment type="caution">
    <text evidence="1">The sequence shown here is derived from an EMBL/GenBank/DDBJ whole genome shotgun (WGS) entry which is preliminary data.</text>
</comment>
<accession>A0AAU9Z7Q5</accession>
<sequence>MPLFTANPFEQDVVKRSLESASFCSITLTSHVQVYE</sequence>
<evidence type="ECO:0000313" key="2">
    <source>
        <dbReference type="Proteomes" id="UP001152836"/>
    </source>
</evidence>
<gene>
    <name evidence="1" type="primary">Stam2</name>
    <name evidence="1" type="ORF">PHOROB_LOCUS6297</name>
</gene>
<keyword evidence="2" id="KW-1185">Reference proteome</keyword>
<protein>
    <submittedName>
        <fullName evidence="1">Stam2 protein</fullName>
    </submittedName>
</protein>
<reference evidence="1" key="1">
    <citation type="submission" date="2022-06" db="EMBL/GenBank/DDBJ databases">
        <authorList>
            <person name="Andreotti S."/>
            <person name="Wyler E."/>
        </authorList>
    </citation>
    <scope>NUCLEOTIDE SEQUENCE</scope>
</reference>
<proteinExistence type="predicted"/>
<dbReference type="AlphaFoldDB" id="A0AAU9Z7Q5"/>
<organism evidence="1 2">
    <name type="scientific">Phodopus roborovskii</name>
    <name type="common">Roborovski's desert hamster</name>
    <name type="synonym">Cricetulus roborovskii</name>
    <dbReference type="NCBI Taxonomy" id="109678"/>
    <lineage>
        <taxon>Eukaryota</taxon>
        <taxon>Metazoa</taxon>
        <taxon>Chordata</taxon>
        <taxon>Craniata</taxon>
        <taxon>Vertebrata</taxon>
        <taxon>Euteleostomi</taxon>
        <taxon>Mammalia</taxon>
        <taxon>Eutheria</taxon>
        <taxon>Euarchontoglires</taxon>
        <taxon>Glires</taxon>
        <taxon>Rodentia</taxon>
        <taxon>Myomorpha</taxon>
        <taxon>Muroidea</taxon>
        <taxon>Cricetidae</taxon>
        <taxon>Cricetinae</taxon>
        <taxon>Phodopus</taxon>
    </lineage>
</organism>